<protein>
    <recommendedName>
        <fullName evidence="3">Polyketide synthase-like phosphopantetheine-binding domain-containing protein</fullName>
    </recommendedName>
</protein>
<dbReference type="InterPro" id="IPR051414">
    <property type="entry name" value="Adenylate-forming_Reductase"/>
</dbReference>
<dbReference type="InterPro" id="IPR000873">
    <property type="entry name" value="AMP-dep_synth/lig_dom"/>
</dbReference>
<dbReference type="InterPro" id="IPR013120">
    <property type="entry name" value="FAR_NAD-bd"/>
</dbReference>
<dbReference type="Pfam" id="PF23562">
    <property type="entry name" value="AMP-binding_C_3"/>
    <property type="match status" value="1"/>
</dbReference>
<evidence type="ECO:0000256" key="1">
    <source>
        <dbReference type="ARBA" id="ARBA00022450"/>
    </source>
</evidence>
<dbReference type="Gene3D" id="3.40.50.720">
    <property type="entry name" value="NAD(P)-binding Rossmann-like Domain"/>
    <property type="match status" value="1"/>
</dbReference>
<name>A0A6P8AS77_PYRGI</name>
<evidence type="ECO:0000259" key="3">
    <source>
        <dbReference type="SMART" id="SM00823"/>
    </source>
</evidence>
<keyword evidence="1" id="KW-0596">Phosphopantetheine</keyword>
<gene>
    <name evidence="5" type="ORF">PgNI_10027</name>
</gene>
<dbReference type="SUPFAM" id="SSF56801">
    <property type="entry name" value="Acetyl-CoA synthetase-like"/>
    <property type="match status" value="1"/>
</dbReference>
<reference evidence="5" key="1">
    <citation type="journal article" date="2019" name="Mol. Biol. Evol.">
        <title>Blast fungal genomes show frequent chromosomal changes, gene gains and losses, and effector gene turnover.</title>
        <authorList>
            <person name="Gomez Luciano L.B."/>
            <person name="Jason Tsai I."/>
            <person name="Chuma I."/>
            <person name="Tosa Y."/>
            <person name="Chen Y.H."/>
            <person name="Li J.Y."/>
            <person name="Li M.Y."/>
            <person name="Jade Lu M.Y."/>
            <person name="Nakayashiki H."/>
            <person name="Li W.H."/>
        </authorList>
    </citation>
    <scope>NUCLEOTIDE SEQUENCE</scope>
    <source>
        <strain evidence="5">NI907</strain>
    </source>
</reference>
<evidence type="ECO:0000313" key="4">
    <source>
        <dbReference type="Proteomes" id="UP000515153"/>
    </source>
</evidence>
<dbReference type="GeneID" id="41964915"/>
<reference evidence="5" key="3">
    <citation type="submission" date="2025-08" db="UniProtKB">
        <authorList>
            <consortium name="RefSeq"/>
        </authorList>
    </citation>
    <scope>IDENTIFICATION</scope>
    <source>
        <strain evidence="5">NI907</strain>
    </source>
</reference>
<dbReference type="InterPro" id="IPR020806">
    <property type="entry name" value="PKS_PP-bd"/>
</dbReference>
<dbReference type="InterPro" id="IPR036736">
    <property type="entry name" value="ACP-like_sf"/>
</dbReference>
<keyword evidence="2" id="KW-0597">Phosphoprotein</keyword>
<dbReference type="AlphaFoldDB" id="A0A6P8AS77"/>
<proteinExistence type="predicted"/>
<sequence length="1061" mass="114513">MKVFVKAKFDVTSDNLLADQDESRVQSLTELINFNSVHNASHPFCVQAKADGSLNTVTHAEFKDAVSRCADWVRCALAPFTPGEPVALLMESDFGLVVHEFALVSVETPPLVLSPRLPLVAIEALLKAVGAKALITSPRFSIGLKAVLDGLVSKGTKVIVSKPYDAFLSPALGVASPSLGKPKALDETILMLHSSGTTGLPKPIPLTHRMLLSAAACYEFDSEEQAQGLNLTTLPMFHGFGLVAPALSMAAGKTTLFPASDGIPNARSLVDLIHRTGARSMMTVPMLLDDMCNLPDGEGIKALAPLDFVGTGGAALGVGVGDRLAAGGVRLLNFYGVTETGPLSLTFVPSDDYDWHFFRLRRDIAYRVTELEPRGGERRFRLAVFPPGGKEAFEIADQLVRNERYPETDYAAVGRDDDIIVLATGEKADPLILESMLNEAPAVKAAVAFGHNRFHLGVIVEPQQELVPSDEAAMEAFRESVWAVVQAAGAKMDSSAHVPSADAIVIIPTGRHMPRTDKGSIARKEACALFAHEIDQVYEKLLQAATQATEPLDMDRLEESLTDLLRQHVKTLTPVTDWNAETSLFDMGVDSLQMQQLRRIFVAAVSKTPALSSVEAAKLIPPQFLYVHPTIREMAAAISQRSVTEDASIAEAVSEVNECIANFRLLTPPTDAAERRPPSAPGPAVVLLTGSSGSLGAHCVADLARHPDVARVICLVRKERGTNAQPMPGGSPFDRGLLKARGLQLGEPEWAKVATIEVDPAAARLGLNPMAYAGLQGMVTHVVHAAWPMNYLLPLRGFHPQFAFLRNLLEFSTHGRGRAVVRFAFVSSIAAVARIGLGSGGVPIPEAPVPVESSACGVGYADGKLVCEKILENAARDFPDLLDVTFIRCGQMTGARHSGVWNEKEQVPMLLKSGQNLGSLPRLNGTLSWIPVDDVASAVVDVALGSDKLPTVLHLENPVRQPWNDVMSFLSKELGLPEPSLPFDTWLEEVARRESNEEEFPVQQLYLFFKKGFEAIACGEVVLDTQAAAKLSDRLRGLEALDKPLLGAYVAYWKKIRYLST</sequence>
<dbReference type="InterPro" id="IPR042099">
    <property type="entry name" value="ANL_N_sf"/>
</dbReference>
<dbReference type="GO" id="GO:0031177">
    <property type="term" value="F:phosphopantetheine binding"/>
    <property type="evidence" value="ECO:0007669"/>
    <property type="project" value="InterPro"/>
</dbReference>
<dbReference type="SUPFAM" id="SSF51735">
    <property type="entry name" value="NAD(P)-binding Rossmann-fold domains"/>
    <property type="match status" value="1"/>
</dbReference>
<dbReference type="Gene3D" id="3.40.50.12780">
    <property type="entry name" value="N-terminal domain of ligase-like"/>
    <property type="match status" value="1"/>
</dbReference>
<evidence type="ECO:0000313" key="5">
    <source>
        <dbReference type="RefSeq" id="XP_030977763.1"/>
    </source>
</evidence>
<dbReference type="PANTHER" id="PTHR43439">
    <property type="entry name" value="PHENYLACETATE-COENZYME A LIGASE"/>
    <property type="match status" value="1"/>
</dbReference>
<dbReference type="SMART" id="SM00823">
    <property type="entry name" value="PKS_PP"/>
    <property type="match status" value="1"/>
</dbReference>
<dbReference type="SUPFAM" id="SSF47336">
    <property type="entry name" value="ACP-like"/>
    <property type="match status" value="1"/>
</dbReference>
<dbReference type="PANTHER" id="PTHR43439:SF2">
    <property type="entry name" value="ENZYME, PUTATIVE (JCVI)-RELATED"/>
    <property type="match status" value="1"/>
</dbReference>
<dbReference type="Gene3D" id="1.10.1200.10">
    <property type="entry name" value="ACP-like"/>
    <property type="match status" value="1"/>
</dbReference>
<dbReference type="PROSITE" id="PS00455">
    <property type="entry name" value="AMP_BINDING"/>
    <property type="match status" value="1"/>
</dbReference>
<evidence type="ECO:0000256" key="2">
    <source>
        <dbReference type="ARBA" id="ARBA00022553"/>
    </source>
</evidence>
<dbReference type="KEGG" id="pgri:PgNI_10027"/>
<feature type="domain" description="Polyketide synthase-like phosphopantetheine-binding" evidence="3">
    <location>
        <begin position="562"/>
        <end position="642"/>
    </location>
</feature>
<dbReference type="RefSeq" id="XP_030977763.1">
    <property type="nucleotide sequence ID" value="XM_031130007.1"/>
</dbReference>
<dbReference type="Pfam" id="PF07993">
    <property type="entry name" value="NAD_binding_4"/>
    <property type="match status" value="1"/>
</dbReference>
<dbReference type="InterPro" id="IPR020845">
    <property type="entry name" value="AMP-binding_CS"/>
</dbReference>
<dbReference type="Proteomes" id="UP000515153">
    <property type="component" value="Unplaced"/>
</dbReference>
<organism evidence="4 5">
    <name type="scientific">Pyricularia grisea</name>
    <name type="common">Crabgrass-specific blast fungus</name>
    <name type="synonym">Magnaporthe grisea</name>
    <dbReference type="NCBI Taxonomy" id="148305"/>
    <lineage>
        <taxon>Eukaryota</taxon>
        <taxon>Fungi</taxon>
        <taxon>Dikarya</taxon>
        <taxon>Ascomycota</taxon>
        <taxon>Pezizomycotina</taxon>
        <taxon>Sordariomycetes</taxon>
        <taxon>Sordariomycetidae</taxon>
        <taxon>Magnaporthales</taxon>
        <taxon>Pyriculariaceae</taxon>
        <taxon>Pyricularia</taxon>
    </lineage>
</organism>
<accession>A0A6P8AS77</accession>
<dbReference type="InterPro" id="IPR036291">
    <property type="entry name" value="NAD(P)-bd_dom_sf"/>
</dbReference>
<dbReference type="Pfam" id="PF00501">
    <property type="entry name" value="AMP-binding"/>
    <property type="match status" value="1"/>
</dbReference>
<keyword evidence="4" id="KW-1185">Reference proteome</keyword>
<reference evidence="5" key="2">
    <citation type="submission" date="2019-10" db="EMBL/GenBank/DDBJ databases">
        <authorList>
            <consortium name="NCBI Genome Project"/>
        </authorList>
    </citation>
    <scope>NUCLEOTIDE SEQUENCE</scope>
    <source>
        <strain evidence="5">NI907</strain>
    </source>
</reference>